<dbReference type="HOGENOM" id="CLU_2607691_0_0_1"/>
<dbReference type="AlphaFoldDB" id="G2RA02"/>
<keyword evidence="2" id="KW-1185">Reference proteome</keyword>
<dbReference type="RefSeq" id="XP_003655123.1">
    <property type="nucleotide sequence ID" value="XM_003655075.1"/>
</dbReference>
<evidence type="ECO:0000313" key="1">
    <source>
        <dbReference type="EMBL" id="AEO68787.1"/>
    </source>
</evidence>
<sequence>MAGPSTRWFQTSSWVVLDGWAWNCMRHAAPRGICGEGLFEKLGRAYGSSAGRSWRGSDGEGVVPCHWTAGRSLHYRSRG</sequence>
<name>G2RA02_THETT</name>
<dbReference type="EMBL" id="CP003012">
    <property type="protein sequence ID" value="AEO68787.1"/>
    <property type="molecule type" value="Genomic_DNA"/>
</dbReference>
<dbReference type="KEGG" id="ttt:THITE_2118427"/>
<gene>
    <name evidence="1" type="ORF">THITE_2118427</name>
</gene>
<organism evidence="1 2">
    <name type="scientific">Thermothielavioides terrestris (strain ATCC 38088 / NRRL 8126)</name>
    <name type="common">Thielavia terrestris</name>
    <dbReference type="NCBI Taxonomy" id="578455"/>
    <lineage>
        <taxon>Eukaryota</taxon>
        <taxon>Fungi</taxon>
        <taxon>Dikarya</taxon>
        <taxon>Ascomycota</taxon>
        <taxon>Pezizomycotina</taxon>
        <taxon>Sordariomycetes</taxon>
        <taxon>Sordariomycetidae</taxon>
        <taxon>Sordariales</taxon>
        <taxon>Chaetomiaceae</taxon>
        <taxon>Thermothielavioides</taxon>
        <taxon>Thermothielavioides terrestris</taxon>
    </lineage>
</organism>
<reference evidence="1 2" key="1">
    <citation type="journal article" date="2011" name="Nat. Biotechnol.">
        <title>Comparative genomic analysis of the thermophilic biomass-degrading fungi Myceliophthora thermophila and Thielavia terrestris.</title>
        <authorList>
            <person name="Berka R.M."/>
            <person name="Grigoriev I.V."/>
            <person name="Otillar R."/>
            <person name="Salamov A."/>
            <person name="Grimwood J."/>
            <person name="Reid I."/>
            <person name="Ishmael N."/>
            <person name="John T."/>
            <person name="Darmond C."/>
            <person name="Moisan M.-C."/>
            <person name="Henrissat B."/>
            <person name="Coutinho P.M."/>
            <person name="Lombard V."/>
            <person name="Natvig D.O."/>
            <person name="Lindquist E."/>
            <person name="Schmutz J."/>
            <person name="Lucas S."/>
            <person name="Harris P."/>
            <person name="Powlowski J."/>
            <person name="Bellemare A."/>
            <person name="Taylor D."/>
            <person name="Butler G."/>
            <person name="de Vries R.P."/>
            <person name="Allijn I.E."/>
            <person name="van den Brink J."/>
            <person name="Ushinsky S."/>
            <person name="Storms R."/>
            <person name="Powell A.J."/>
            <person name="Paulsen I.T."/>
            <person name="Elbourne L.D.H."/>
            <person name="Baker S.E."/>
            <person name="Magnuson J."/>
            <person name="LaBoissiere S."/>
            <person name="Clutterbuck A.J."/>
            <person name="Martinez D."/>
            <person name="Wogulis M."/>
            <person name="de Leon A.L."/>
            <person name="Rey M.W."/>
            <person name="Tsang A."/>
        </authorList>
    </citation>
    <scope>NUCLEOTIDE SEQUENCE [LARGE SCALE GENOMIC DNA]</scope>
    <source>
        <strain evidence="2">ATCC 38088 / NRRL 8126</strain>
    </source>
</reference>
<accession>G2RA02</accession>
<proteinExistence type="predicted"/>
<evidence type="ECO:0000313" key="2">
    <source>
        <dbReference type="Proteomes" id="UP000008181"/>
    </source>
</evidence>
<protein>
    <submittedName>
        <fullName evidence="1">Uncharacterized protein</fullName>
    </submittedName>
</protein>
<dbReference type="GeneID" id="11520336"/>
<dbReference type="Proteomes" id="UP000008181">
    <property type="component" value="Chromosome 4"/>
</dbReference>